<feature type="domain" description="TonB C-terminal" evidence="2">
    <location>
        <begin position="151"/>
        <end position="246"/>
    </location>
</feature>
<evidence type="ECO:0000256" key="1">
    <source>
        <dbReference type="SAM" id="MobiDB-lite"/>
    </source>
</evidence>
<dbReference type="InterPro" id="IPR037682">
    <property type="entry name" value="TonB_C"/>
</dbReference>
<sequence length="246" mass="26509">MKRLSGYTGISLLAHFLFILALVDVSFSPRDDLSAFDVYEVDIVTSVPSAGKAALSRGKASSTQSSTRKYVYHKGSEQSSISGIRKEQGPKEKAPELSAKDLEPLEVKEQDRTWDDTAYEDATGETPPDTGGTSPGRLGRGPGESSNLVAVWKAQVKMVVDSVWKTPPEISVMDTSLKTTYLLKISRSGELLDKKLLISSGNSPFDRSVHLALNSVTTLPPPPLVLIAGQSSVEVTMSFTPPKGVR</sequence>
<dbReference type="Pfam" id="PF13103">
    <property type="entry name" value="TonB_2"/>
    <property type="match status" value="1"/>
</dbReference>
<dbReference type="GO" id="GO:0055085">
    <property type="term" value="P:transmembrane transport"/>
    <property type="evidence" value="ECO:0007669"/>
    <property type="project" value="InterPro"/>
</dbReference>
<organism evidence="3">
    <name type="scientific">anaerobic digester metagenome</name>
    <dbReference type="NCBI Taxonomy" id="1263854"/>
    <lineage>
        <taxon>unclassified sequences</taxon>
        <taxon>metagenomes</taxon>
        <taxon>ecological metagenomes</taxon>
    </lineage>
</organism>
<dbReference type="AlphaFoldDB" id="A0A485M3F7"/>
<evidence type="ECO:0000259" key="2">
    <source>
        <dbReference type="PROSITE" id="PS52015"/>
    </source>
</evidence>
<reference evidence="3" key="1">
    <citation type="submission" date="2019-03" db="EMBL/GenBank/DDBJ databases">
        <authorList>
            <person name="Hao L."/>
        </authorList>
    </citation>
    <scope>NUCLEOTIDE SEQUENCE</scope>
</reference>
<gene>
    <name evidence="3" type="ORF">SCFA_640026</name>
</gene>
<proteinExistence type="predicted"/>
<feature type="region of interest" description="Disordered" evidence="1">
    <location>
        <begin position="66"/>
        <end position="144"/>
    </location>
</feature>
<name>A0A485M3F7_9ZZZZ</name>
<protein>
    <recommendedName>
        <fullName evidence="2">TonB C-terminal domain-containing protein</fullName>
    </recommendedName>
</protein>
<dbReference type="EMBL" id="CAADRM010000130">
    <property type="protein sequence ID" value="VFU17251.1"/>
    <property type="molecule type" value="Genomic_DNA"/>
</dbReference>
<evidence type="ECO:0000313" key="3">
    <source>
        <dbReference type="EMBL" id="VFU17251.1"/>
    </source>
</evidence>
<feature type="compositionally biased region" description="Basic and acidic residues" evidence="1">
    <location>
        <begin position="84"/>
        <end position="115"/>
    </location>
</feature>
<dbReference type="SUPFAM" id="SSF74653">
    <property type="entry name" value="TolA/TonB C-terminal domain"/>
    <property type="match status" value="1"/>
</dbReference>
<dbReference type="Gene3D" id="3.30.1150.10">
    <property type="match status" value="1"/>
</dbReference>
<dbReference type="PROSITE" id="PS52015">
    <property type="entry name" value="TONB_CTD"/>
    <property type="match status" value="1"/>
</dbReference>
<accession>A0A485M3F7</accession>